<organism evidence="5 6">
    <name type="scientific">Photobacterium aquae</name>
    <dbReference type="NCBI Taxonomy" id="1195763"/>
    <lineage>
        <taxon>Bacteria</taxon>
        <taxon>Pseudomonadati</taxon>
        <taxon>Pseudomonadota</taxon>
        <taxon>Gammaproteobacteria</taxon>
        <taxon>Vibrionales</taxon>
        <taxon>Vibrionaceae</taxon>
        <taxon>Photobacterium</taxon>
    </lineage>
</organism>
<evidence type="ECO:0000256" key="3">
    <source>
        <dbReference type="ARBA" id="ARBA00023163"/>
    </source>
</evidence>
<dbReference type="EMBL" id="LDOT01000013">
    <property type="protein sequence ID" value="KLV05509.1"/>
    <property type="molecule type" value="Genomic_DNA"/>
</dbReference>
<dbReference type="RefSeq" id="WP_047878938.1">
    <property type="nucleotide sequence ID" value="NZ_LDOT01000013.1"/>
</dbReference>
<dbReference type="InterPro" id="IPR020449">
    <property type="entry name" value="Tscrpt_reg_AraC-type_HTH"/>
</dbReference>
<evidence type="ECO:0000256" key="2">
    <source>
        <dbReference type="ARBA" id="ARBA00023125"/>
    </source>
</evidence>
<name>A0A0J1H129_9GAMM</name>
<dbReference type="InterPro" id="IPR018060">
    <property type="entry name" value="HTH_AraC"/>
</dbReference>
<dbReference type="PANTHER" id="PTHR47894">
    <property type="entry name" value="HTH-TYPE TRANSCRIPTIONAL REGULATOR GADX"/>
    <property type="match status" value="1"/>
</dbReference>
<dbReference type="Pfam" id="PF12833">
    <property type="entry name" value="HTH_18"/>
    <property type="match status" value="1"/>
</dbReference>
<dbReference type="GO" id="GO:0005829">
    <property type="term" value="C:cytosol"/>
    <property type="evidence" value="ECO:0007669"/>
    <property type="project" value="TreeGrafter"/>
</dbReference>
<dbReference type="OrthoDB" id="6252225at2"/>
<dbReference type="PRINTS" id="PR00032">
    <property type="entry name" value="HTHARAC"/>
</dbReference>
<gene>
    <name evidence="5" type="ORF">ABT56_11075</name>
</gene>
<dbReference type="InterPro" id="IPR032687">
    <property type="entry name" value="AraC-type_N"/>
</dbReference>
<dbReference type="PANTHER" id="PTHR47894:SF1">
    <property type="entry name" value="HTH-TYPE TRANSCRIPTIONAL REGULATOR VQSM"/>
    <property type="match status" value="1"/>
</dbReference>
<evidence type="ECO:0000313" key="6">
    <source>
        <dbReference type="Proteomes" id="UP000036097"/>
    </source>
</evidence>
<feature type="domain" description="HTH araC/xylS-type" evidence="4">
    <location>
        <begin position="235"/>
        <end position="336"/>
    </location>
</feature>
<sequence length="343" mass="39637">MPAPQPIFDAAFTRTLFLKPFLQAVNKQLGVDYTQLGIPASLAAEPMALVPYHDVNRWLEQIETELGDPSYVAKIAPWLKLDNMDRLGNWFLSTPELALSFRRINYGTSCLQSGATFHGELSGRLIKWCYDNHFSSGRGRLHDSLRIAIMLTNTVRYFMGENYSPLKVEISGPRCDAVAFEEYFGCPIRWNAPKTKVWIDISILEHGNTQPFQFNRPIMLSNLDMDEFLNMPQPHDAAKVMYEMINYSRYYGYPSLDFVAGKFQLSKQQLQRRLHQFGWSFTSITSYVLCNQAIKYMQTGMPVKEIAQSLGYRNVQSFSKAFQRQRGQTPHQYQETLLERCRF</sequence>
<dbReference type="Gene3D" id="1.10.10.60">
    <property type="entry name" value="Homeodomain-like"/>
    <property type="match status" value="1"/>
</dbReference>
<proteinExistence type="predicted"/>
<dbReference type="SUPFAM" id="SSF46689">
    <property type="entry name" value="Homeodomain-like"/>
    <property type="match status" value="1"/>
</dbReference>
<dbReference type="STRING" id="1195763.ABT56_11075"/>
<dbReference type="Pfam" id="PF12625">
    <property type="entry name" value="Arabinose_bd"/>
    <property type="match status" value="1"/>
</dbReference>
<keyword evidence="2" id="KW-0238">DNA-binding</keyword>
<dbReference type="GO" id="GO:0003700">
    <property type="term" value="F:DNA-binding transcription factor activity"/>
    <property type="evidence" value="ECO:0007669"/>
    <property type="project" value="InterPro"/>
</dbReference>
<dbReference type="GO" id="GO:0000976">
    <property type="term" value="F:transcription cis-regulatory region binding"/>
    <property type="evidence" value="ECO:0007669"/>
    <property type="project" value="TreeGrafter"/>
</dbReference>
<keyword evidence="3" id="KW-0804">Transcription</keyword>
<evidence type="ECO:0000259" key="4">
    <source>
        <dbReference type="PROSITE" id="PS01124"/>
    </source>
</evidence>
<dbReference type="PATRIC" id="fig|1195763.3.peg.2328"/>
<protein>
    <submittedName>
        <fullName evidence="5">AraC family transcriptional regulator</fullName>
    </submittedName>
</protein>
<evidence type="ECO:0000313" key="5">
    <source>
        <dbReference type="EMBL" id="KLV05509.1"/>
    </source>
</evidence>
<dbReference type="PROSITE" id="PS01124">
    <property type="entry name" value="HTH_ARAC_FAMILY_2"/>
    <property type="match status" value="1"/>
</dbReference>
<reference evidence="5 6" key="1">
    <citation type="submission" date="2015-05" db="EMBL/GenBank/DDBJ databases">
        <title>Photobacterium galathea sp. nov.</title>
        <authorList>
            <person name="Machado H."/>
            <person name="Gram L."/>
        </authorList>
    </citation>
    <scope>NUCLEOTIDE SEQUENCE [LARGE SCALE GENOMIC DNA]</scope>
    <source>
        <strain evidence="5 6">CGMCC 1.12159</strain>
    </source>
</reference>
<keyword evidence="6" id="KW-1185">Reference proteome</keyword>
<dbReference type="SMART" id="SM00342">
    <property type="entry name" value="HTH_ARAC"/>
    <property type="match status" value="1"/>
</dbReference>
<keyword evidence="1" id="KW-0805">Transcription regulation</keyword>
<evidence type="ECO:0000256" key="1">
    <source>
        <dbReference type="ARBA" id="ARBA00023015"/>
    </source>
</evidence>
<accession>A0A0J1H129</accession>
<comment type="caution">
    <text evidence="5">The sequence shown here is derived from an EMBL/GenBank/DDBJ whole genome shotgun (WGS) entry which is preliminary data.</text>
</comment>
<dbReference type="InterPro" id="IPR009057">
    <property type="entry name" value="Homeodomain-like_sf"/>
</dbReference>
<dbReference type="Proteomes" id="UP000036097">
    <property type="component" value="Unassembled WGS sequence"/>
</dbReference>
<dbReference type="AlphaFoldDB" id="A0A0J1H129"/>